<evidence type="ECO:0000313" key="3">
    <source>
        <dbReference type="EMBL" id="MSE01000.1"/>
    </source>
</evidence>
<evidence type="ECO:0000256" key="1">
    <source>
        <dbReference type="SAM" id="Phobius"/>
    </source>
</evidence>
<feature type="transmembrane region" description="Helical" evidence="1">
    <location>
        <begin position="7"/>
        <end position="25"/>
    </location>
</feature>
<protein>
    <recommendedName>
        <fullName evidence="2">Glycine zipper-like domain-containing protein</fullName>
    </recommendedName>
</protein>
<organism evidence="3">
    <name type="scientific">Bacillus velezensis</name>
    <dbReference type="NCBI Taxonomy" id="492670"/>
    <lineage>
        <taxon>Bacteria</taxon>
        <taxon>Bacillati</taxon>
        <taxon>Bacillota</taxon>
        <taxon>Bacilli</taxon>
        <taxon>Bacillales</taxon>
        <taxon>Bacillaceae</taxon>
        <taxon>Bacillus</taxon>
        <taxon>Bacillus amyloliquefaciens group</taxon>
    </lineage>
</organism>
<evidence type="ECO:0000259" key="2">
    <source>
        <dbReference type="Pfam" id="PF26273"/>
    </source>
</evidence>
<reference evidence="3" key="1">
    <citation type="submission" date="2019-11" db="EMBL/GenBank/DDBJ databases">
        <title>Draft Genome Sequence of Plant Growth-Promoting Rhizosphere-Associated Bacteria.</title>
        <authorList>
            <person name="Vasilyev I.Y."/>
            <person name="Radchenko V."/>
            <person name="Ilnitskaya E.V."/>
        </authorList>
    </citation>
    <scope>NUCLEOTIDE SEQUENCE</scope>
    <source>
        <strain evidence="3">VRA_517_n</strain>
    </source>
</reference>
<dbReference type="AlphaFoldDB" id="A0A6A8LFG6"/>
<keyword evidence="1" id="KW-0472">Membrane</keyword>
<proteinExistence type="predicted"/>
<gene>
    <name evidence="3" type="ORF">GKC39_02850</name>
</gene>
<dbReference type="Pfam" id="PF26273">
    <property type="entry name" value="Gly_zipper"/>
    <property type="match status" value="1"/>
</dbReference>
<comment type="caution">
    <text evidence="3">The sequence shown here is derived from an EMBL/GenBank/DDBJ whole genome shotgun (WGS) entry which is preliminary data.</text>
</comment>
<feature type="transmembrane region" description="Helical" evidence="1">
    <location>
        <begin position="31"/>
        <end position="49"/>
    </location>
</feature>
<keyword evidence="1" id="KW-0812">Transmembrane</keyword>
<dbReference type="RefSeq" id="WP_154303051.1">
    <property type="nucleotide sequence ID" value="NZ_BPWC01000003.1"/>
</dbReference>
<sequence length="56" mass="6212">MKNYKGDGAVFLVIGFCLGLFLGVVFDILPYGLSIGILIGSLIDLYFYARHKNNNK</sequence>
<accession>A0A6A8LFG6</accession>
<name>A0A6A8LFG6_BACVE</name>
<dbReference type="InterPro" id="IPR058598">
    <property type="entry name" value="Gly_zipper-like_dom"/>
</dbReference>
<keyword evidence="1" id="KW-1133">Transmembrane helix</keyword>
<feature type="domain" description="Glycine zipper-like" evidence="2">
    <location>
        <begin position="9"/>
        <end position="50"/>
    </location>
</feature>
<dbReference type="EMBL" id="WKKV01000001">
    <property type="protein sequence ID" value="MSE01000.1"/>
    <property type="molecule type" value="Genomic_DNA"/>
</dbReference>